<keyword evidence="3" id="KW-1185">Reference proteome</keyword>
<reference evidence="2 3" key="1">
    <citation type="submission" date="2023-03" db="EMBL/GenBank/DDBJ databases">
        <title>High-quality genome of Scylla paramamosain provides insights in environmental adaptation.</title>
        <authorList>
            <person name="Zhang L."/>
        </authorList>
    </citation>
    <scope>NUCLEOTIDE SEQUENCE [LARGE SCALE GENOMIC DNA]</scope>
    <source>
        <strain evidence="2">LZ_2023a</strain>
        <tissue evidence="2">Muscle</tissue>
    </source>
</reference>
<accession>A0AAW0TJC0</accession>
<dbReference type="Proteomes" id="UP001487740">
    <property type="component" value="Unassembled WGS sequence"/>
</dbReference>
<evidence type="ECO:0000313" key="2">
    <source>
        <dbReference type="EMBL" id="KAK8387805.1"/>
    </source>
</evidence>
<sequence length="168" mass="18982">MSTEHAQGSPPSSRQSPSQAVFLRPRQPFQEYASHVCSPALLPIQRDGMLSFFPCIERYVSFYGIRREAARCKQGVSIPCTSWLHVAYLVLLSGMCQQRTVILAKPIVSRNQRRAIAPKRRRYLSSLSASQPELRTKHKMNRHVHTTDSQHPCLAESITDLRPDTAAP</sequence>
<protein>
    <submittedName>
        <fullName evidence="2">Uncharacterized protein</fullName>
    </submittedName>
</protein>
<evidence type="ECO:0000256" key="1">
    <source>
        <dbReference type="SAM" id="MobiDB-lite"/>
    </source>
</evidence>
<feature type="region of interest" description="Disordered" evidence="1">
    <location>
        <begin position="1"/>
        <end position="20"/>
    </location>
</feature>
<proteinExistence type="predicted"/>
<gene>
    <name evidence="2" type="ORF">O3P69_020017</name>
</gene>
<dbReference type="EMBL" id="JARAKH010000029">
    <property type="protein sequence ID" value="KAK8387805.1"/>
    <property type="molecule type" value="Genomic_DNA"/>
</dbReference>
<evidence type="ECO:0000313" key="3">
    <source>
        <dbReference type="Proteomes" id="UP001487740"/>
    </source>
</evidence>
<organism evidence="2 3">
    <name type="scientific">Scylla paramamosain</name>
    <name type="common">Mud crab</name>
    <dbReference type="NCBI Taxonomy" id="85552"/>
    <lineage>
        <taxon>Eukaryota</taxon>
        <taxon>Metazoa</taxon>
        <taxon>Ecdysozoa</taxon>
        <taxon>Arthropoda</taxon>
        <taxon>Crustacea</taxon>
        <taxon>Multicrustacea</taxon>
        <taxon>Malacostraca</taxon>
        <taxon>Eumalacostraca</taxon>
        <taxon>Eucarida</taxon>
        <taxon>Decapoda</taxon>
        <taxon>Pleocyemata</taxon>
        <taxon>Brachyura</taxon>
        <taxon>Eubrachyura</taxon>
        <taxon>Portunoidea</taxon>
        <taxon>Portunidae</taxon>
        <taxon>Portuninae</taxon>
        <taxon>Scylla</taxon>
    </lineage>
</organism>
<name>A0AAW0TJC0_SCYPA</name>
<comment type="caution">
    <text evidence="2">The sequence shown here is derived from an EMBL/GenBank/DDBJ whole genome shotgun (WGS) entry which is preliminary data.</text>
</comment>
<dbReference type="AlphaFoldDB" id="A0AAW0TJC0"/>
<feature type="compositionally biased region" description="Low complexity" evidence="1">
    <location>
        <begin position="7"/>
        <end position="19"/>
    </location>
</feature>